<keyword evidence="4" id="KW-1185">Reference proteome</keyword>
<name>A0AA36DK76_CYLNA</name>
<keyword evidence="1" id="KW-0472">Membrane</keyword>
<dbReference type="EMBL" id="CATQJL010000001">
    <property type="protein sequence ID" value="CAJ0589241.1"/>
    <property type="molecule type" value="Genomic_DNA"/>
</dbReference>
<dbReference type="SUPFAM" id="SSF48726">
    <property type="entry name" value="Immunoglobulin"/>
    <property type="match status" value="1"/>
</dbReference>
<feature type="domain" description="Fibronectin type-III" evidence="2">
    <location>
        <begin position="308"/>
        <end position="403"/>
    </location>
</feature>
<accession>A0AA36DK76</accession>
<organism evidence="3 4">
    <name type="scientific">Cylicocyclus nassatus</name>
    <name type="common">Nematode worm</name>
    <dbReference type="NCBI Taxonomy" id="53992"/>
    <lineage>
        <taxon>Eukaryota</taxon>
        <taxon>Metazoa</taxon>
        <taxon>Ecdysozoa</taxon>
        <taxon>Nematoda</taxon>
        <taxon>Chromadorea</taxon>
        <taxon>Rhabditida</taxon>
        <taxon>Rhabditina</taxon>
        <taxon>Rhabditomorpha</taxon>
        <taxon>Strongyloidea</taxon>
        <taxon>Strongylidae</taxon>
        <taxon>Cylicocyclus</taxon>
    </lineage>
</organism>
<dbReference type="InterPro" id="IPR013783">
    <property type="entry name" value="Ig-like_fold"/>
</dbReference>
<feature type="transmembrane region" description="Helical" evidence="1">
    <location>
        <begin position="487"/>
        <end position="510"/>
    </location>
</feature>
<dbReference type="InterPro" id="IPR036116">
    <property type="entry name" value="FN3_sf"/>
</dbReference>
<dbReference type="Proteomes" id="UP001176961">
    <property type="component" value="Unassembled WGS sequence"/>
</dbReference>
<protein>
    <recommendedName>
        <fullName evidence="2">Fibronectin type-III domain-containing protein</fullName>
    </recommendedName>
</protein>
<gene>
    <name evidence="3" type="ORF">CYNAS_LOCUS1224</name>
</gene>
<dbReference type="SUPFAM" id="SSF49265">
    <property type="entry name" value="Fibronectin type III"/>
    <property type="match status" value="1"/>
</dbReference>
<dbReference type="Gene3D" id="2.60.40.10">
    <property type="entry name" value="Immunoglobulins"/>
    <property type="match status" value="1"/>
</dbReference>
<keyword evidence="1" id="KW-1133">Transmembrane helix</keyword>
<dbReference type="PROSITE" id="PS50853">
    <property type="entry name" value="FN3"/>
    <property type="match status" value="1"/>
</dbReference>
<sequence>MPVWLILTDLLTGCNTSEEIQVIALENQQAFLNCPGCEDAVSENWKFVTLDNEVRRFLWRKTREDRCKRFKDVKVSDSGTYTCSLEDEKGNVRDIKMFLMVLGPRDEPVLELSMNLSKAVRPGHVTMKWTVSNMRPRLNRMAILQSYRLEDGSTLDLAVHVNSTTDTNGTAVYAVDPSKDNGKNRYAKLEFHYPGGYETSIQRGPVHMTYEEMKVVNIEFTEQLDKVILKWSTTGRFENEKPTFSVSIFKLESKMIETQQKTEETTTDIQITKRPWNFLLEILPSAGDYTGIKGEKEIRLAERVPDVSPTGVIVQVYAYNQVYVKFDPIPNIQLYGEDKGCKVEVCEKQRLRECTSVSAPPRVGEVKFESLSASKIYQARVACSTSIGFGPSSDWTTIEFPATTAKTTTEAKKKTTKPLAKDDGPIVELNVNDGFKLVLVWKFKSADGKTYDLNLIKRFELLQFTKETSAQDYTRKVLSIDPKSDQFTIGLSPALLFYLGCYYFAVNATLKDNRNVYERTEEKCYGFTSLSYLVCFIIAGVIVVLSCIALWCCINSKKRVSCSDLHCINHRHKLLVFC</sequence>
<dbReference type="InterPro" id="IPR036179">
    <property type="entry name" value="Ig-like_dom_sf"/>
</dbReference>
<evidence type="ECO:0000256" key="1">
    <source>
        <dbReference type="SAM" id="Phobius"/>
    </source>
</evidence>
<dbReference type="InterPro" id="IPR003961">
    <property type="entry name" value="FN3_dom"/>
</dbReference>
<reference evidence="3" key="1">
    <citation type="submission" date="2023-07" db="EMBL/GenBank/DDBJ databases">
        <authorList>
            <consortium name="CYATHOMIX"/>
        </authorList>
    </citation>
    <scope>NUCLEOTIDE SEQUENCE</scope>
    <source>
        <strain evidence="3">N/A</strain>
    </source>
</reference>
<evidence type="ECO:0000313" key="3">
    <source>
        <dbReference type="EMBL" id="CAJ0589241.1"/>
    </source>
</evidence>
<keyword evidence="1" id="KW-0812">Transmembrane</keyword>
<dbReference type="CDD" id="cd00063">
    <property type="entry name" value="FN3"/>
    <property type="match status" value="1"/>
</dbReference>
<evidence type="ECO:0000313" key="4">
    <source>
        <dbReference type="Proteomes" id="UP001176961"/>
    </source>
</evidence>
<comment type="caution">
    <text evidence="3">The sequence shown here is derived from an EMBL/GenBank/DDBJ whole genome shotgun (WGS) entry which is preliminary data.</text>
</comment>
<evidence type="ECO:0000259" key="2">
    <source>
        <dbReference type="PROSITE" id="PS50853"/>
    </source>
</evidence>
<feature type="transmembrane region" description="Helical" evidence="1">
    <location>
        <begin position="530"/>
        <end position="551"/>
    </location>
</feature>
<proteinExistence type="predicted"/>
<dbReference type="AlphaFoldDB" id="A0AA36DK76"/>